<evidence type="ECO:0000313" key="2">
    <source>
        <dbReference type="EMBL" id="GLS23114.1"/>
    </source>
</evidence>
<feature type="compositionally biased region" description="Basic residues" evidence="1">
    <location>
        <begin position="132"/>
        <end position="142"/>
    </location>
</feature>
<dbReference type="EMBL" id="BSPC01000069">
    <property type="protein sequence ID" value="GLS23114.1"/>
    <property type="molecule type" value="Genomic_DNA"/>
</dbReference>
<dbReference type="Proteomes" id="UP001156882">
    <property type="component" value="Unassembled WGS sequence"/>
</dbReference>
<sequence>MKRGLDEEAIKVTVLALAMREGRALSPDSLEFSQATKQAARLILEYLATLDASPAGQAETLNGYWVATNAPETAYRTWGGTGFVWTADANLATRYARREDVERTHAEDEGVWKYIQLPPLRSGEATAEGARKQRRFRHRKRGSTYTELGEGRLQTSSPVEDMASVTIYRDDKDGSLWARPIAEFHDGRFEELD</sequence>
<organism evidence="2 3">
    <name type="scientific">Labrys miyagiensis</name>
    <dbReference type="NCBI Taxonomy" id="346912"/>
    <lineage>
        <taxon>Bacteria</taxon>
        <taxon>Pseudomonadati</taxon>
        <taxon>Pseudomonadota</taxon>
        <taxon>Alphaproteobacteria</taxon>
        <taxon>Hyphomicrobiales</taxon>
        <taxon>Xanthobacteraceae</taxon>
        <taxon>Labrys</taxon>
    </lineage>
</organism>
<gene>
    <name evidence="2" type="ORF">GCM10007874_61340</name>
</gene>
<name>A0ABQ6CWP3_9HYPH</name>
<protein>
    <recommendedName>
        <fullName evidence="4">DUF1653 domain-containing protein</fullName>
    </recommendedName>
</protein>
<evidence type="ECO:0000256" key="1">
    <source>
        <dbReference type="SAM" id="MobiDB-lite"/>
    </source>
</evidence>
<feature type="region of interest" description="Disordered" evidence="1">
    <location>
        <begin position="123"/>
        <end position="143"/>
    </location>
</feature>
<evidence type="ECO:0000313" key="3">
    <source>
        <dbReference type="Proteomes" id="UP001156882"/>
    </source>
</evidence>
<reference evidence="3" key="1">
    <citation type="journal article" date="2019" name="Int. J. Syst. Evol. Microbiol.">
        <title>The Global Catalogue of Microorganisms (GCM) 10K type strain sequencing project: providing services to taxonomists for standard genome sequencing and annotation.</title>
        <authorList>
            <consortium name="The Broad Institute Genomics Platform"/>
            <consortium name="The Broad Institute Genome Sequencing Center for Infectious Disease"/>
            <person name="Wu L."/>
            <person name="Ma J."/>
        </authorList>
    </citation>
    <scope>NUCLEOTIDE SEQUENCE [LARGE SCALE GENOMIC DNA]</scope>
    <source>
        <strain evidence="3">NBRC 101365</strain>
    </source>
</reference>
<evidence type="ECO:0008006" key="4">
    <source>
        <dbReference type="Google" id="ProtNLM"/>
    </source>
</evidence>
<keyword evidence="3" id="KW-1185">Reference proteome</keyword>
<proteinExistence type="predicted"/>
<comment type="caution">
    <text evidence="2">The sequence shown here is derived from an EMBL/GenBank/DDBJ whole genome shotgun (WGS) entry which is preliminary data.</text>
</comment>
<accession>A0ABQ6CWP3</accession>